<dbReference type="SUPFAM" id="SSF54106">
    <property type="entry name" value="LysM domain"/>
    <property type="match status" value="2"/>
</dbReference>
<gene>
    <name evidence="3" type="ORF">SAMN05421543_10993</name>
</gene>
<dbReference type="STRING" id="392015.SAMN05421543_10993"/>
<dbReference type="Pfam" id="PF07486">
    <property type="entry name" value="Hydrolase_2"/>
    <property type="match status" value="1"/>
</dbReference>
<dbReference type="Gene3D" id="1.10.10.2520">
    <property type="entry name" value="Cell wall hydrolase SleB, domain 1"/>
    <property type="match status" value="1"/>
</dbReference>
<evidence type="ECO:0000256" key="1">
    <source>
        <dbReference type="SAM" id="SignalP"/>
    </source>
</evidence>
<keyword evidence="4" id="KW-1185">Reference proteome</keyword>
<proteinExistence type="predicted"/>
<dbReference type="CDD" id="cd00118">
    <property type="entry name" value="LysM"/>
    <property type="match status" value="2"/>
</dbReference>
<feature type="domain" description="LysM" evidence="2">
    <location>
        <begin position="25"/>
        <end position="69"/>
    </location>
</feature>
<sequence>MSFRTWLCGAAAVLSMTAAPEAMASVVTVRPGESLWSIARAHQVSLAEVQKANPNVDPMHLPVGARVNVPDRNTYVVRKGDSLWTIARQHHVSVQTLQAANPWVRPMNLPVGATLRLPASAAPSGLATADNLYWMAHIIHAEAGDEPLAAKIAVGDVVVHRMHDPAYPDTVKSVVFQVVGGHYQFEPVMNGYIYSEPDEESQKAAEAVLRDGRDVVPGAMVFYNPAQTPAHSWVWSRPVIAKLGHLNFAK</sequence>
<dbReference type="PANTHER" id="PTHR33734:SF22">
    <property type="entry name" value="MEMBRANE-BOUND LYTIC MUREIN TRANSGLYCOSYLASE D"/>
    <property type="match status" value="1"/>
</dbReference>
<dbReference type="InterPro" id="IPR011105">
    <property type="entry name" value="Cell_wall_hydrolase_SleB"/>
</dbReference>
<evidence type="ECO:0000259" key="2">
    <source>
        <dbReference type="PROSITE" id="PS51782"/>
    </source>
</evidence>
<evidence type="ECO:0000313" key="3">
    <source>
        <dbReference type="EMBL" id="SFU82717.1"/>
    </source>
</evidence>
<dbReference type="GO" id="GO:0016787">
    <property type="term" value="F:hydrolase activity"/>
    <property type="evidence" value="ECO:0007669"/>
    <property type="project" value="InterPro"/>
</dbReference>
<accession>A0A1I7JBX0</accession>
<dbReference type="Gene3D" id="3.10.350.10">
    <property type="entry name" value="LysM domain"/>
    <property type="match status" value="2"/>
</dbReference>
<dbReference type="eggNOG" id="COG1388">
    <property type="taxonomic scope" value="Bacteria"/>
</dbReference>
<dbReference type="PROSITE" id="PS51782">
    <property type="entry name" value="LYSM"/>
    <property type="match status" value="2"/>
</dbReference>
<dbReference type="EMBL" id="FPBV01000009">
    <property type="protein sequence ID" value="SFU82717.1"/>
    <property type="molecule type" value="Genomic_DNA"/>
</dbReference>
<feature type="signal peptide" evidence="1">
    <location>
        <begin position="1"/>
        <end position="24"/>
    </location>
</feature>
<dbReference type="eggNOG" id="COG3773">
    <property type="taxonomic scope" value="Bacteria"/>
</dbReference>
<reference evidence="4" key="1">
    <citation type="submission" date="2016-10" db="EMBL/GenBank/DDBJ databases">
        <authorList>
            <person name="Varghese N."/>
        </authorList>
    </citation>
    <scope>NUCLEOTIDE SEQUENCE [LARGE SCALE GENOMIC DNA]</scope>
    <source>
        <strain evidence="4">DSM 17980</strain>
    </source>
</reference>
<dbReference type="SMART" id="SM00257">
    <property type="entry name" value="LysM"/>
    <property type="match status" value="2"/>
</dbReference>
<dbReference type="InterPro" id="IPR018392">
    <property type="entry name" value="LysM"/>
</dbReference>
<dbReference type="InterPro" id="IPR042047">
    <property type="entry name" value="SleB_dom1"/>
</dbReference>
<protein>
    <submittedName>
        <fullName evidence="3">N-acetylmuramoyl-L-alanine amidase</fullName>
    </submittedName>
</protein>
<dbReference type="Gene3D" id="6.20.240.60">
    <property type="match status" value="1"/>
</dbReference>
<feature type="domain" description="LysM" evidence="2">
    <location>
        <begin position="73"/>
        <end position="117"/>
    </location>
</feature>
<dbReference type="InterPro" id="IPR036779">
    <property type="entry name" value="LysM_dom_sf"/>
</dbReference>
<dbReference type="OrthoDB" id="9785345at2"/>
<name>A0A1I7JBX0_9BACL</name>
<dbReference type="Pfam" id="PF01476">
    <property type="entry name" value="LysM"/>
    <property type="match status" value="2"/>
</dbReference>
<dbReference type="GO" id="GO:0008932">
    <property type="term" value="F:lytic endotransglycosylase activity"/>
    <property type="evidence" value="ECO:0007669"/>
    <property type="project" value="TreeGrafter"/>
</dbReference>
<dbReference type="RefSeq" id="WP_074952173.1">
    <property type="nucleotide sequence ID" value="NZ_FPBV01000009.1"/>
</dbReference>
<organism evidence="3 4">
    <name type="scientific">Alicyclobacillus macrosporangiidus</name>
    <dbReference type="NCBI Taxonomy" id="392015"/>
    <lineage>
        <taxon>Bacteria</taxon>
        <taxon>Bacillati</taxon>
        <taxon>Bacillota</taxon>
        <taxon>Bacilli</taxon>
        <taxon>Bacillales</taxon>
        <taxon>Alicyclobacillaceae</taxon>
        <taxon>Alicyclobacillus</taxon>
    </lineage>
</organism>
<evidence type="ECO:0000313" key="4">
    <source>
        <dbReference type="Proteomes" id="UP000183508"/>
    </source>
</evidence>
<feature type="chain" id="PRO_5010191342" evidence="1">
    <location>
        <begin position="25"/>
        <end position="250"/>
    </location>
</feature>
<dbReference type="Proteomes" id="UP000183508">
    <property type="component" value="Unassembled WGS sequence"/>
</dbReference>
<keyword evidence="1" id="KW-0732">Signal</keyword>
<dbReference type="PANTHER" id="PTHR33734">
    <property type="entry name" value="LYSM DOMAIN-CONTAINING GPI-ANCHORED PROTEIN 2"/>
    <property type="match status" value="1"/>
</dbReference>
<dbReference type="AlphaFoldDB" id="A0A1I7JBX0"/>